<dbReference type="VEuPathDB" id="FungiDB:BD410DRAFT_94108"/>
<feature type="compositionally biased region" description="Polar residues" evidence="1">
    <location>
        <begin position="309"/>
        <end position="318"/>
    </location>
</feature>
<feature type="compositionally biased region" description="Polar residues" evidence="1">
    <location>
        <begin position="612"/>
        <end position="631"/>
    </location>
</feature>
<dbReference type="AlphaFoldDB" id="A0A4Y7QAE3"/>
<feature type="compositionally biased region" description="Polar residues" evidence="1">
    <location>
        <begin position="420"/>
        <end position="439"/>
    </location>
</feature>
<sequence length="937" mass="102861">MSFATKPSWPPNLPPPPMPPGYSYGARAWQSGSWRPGPPSQASSAADPRFRGPWAAAAASAQQQQQAYNWGKKPPPKPGSAEYYSFKLVDNPLGLSNMHIRATTPPPGGSQRENADQPSQNGRPRRENDENNAPAMVWVPALADDTVPERGRTFGSSRRTRSSSQPSSSGRSSHPDQYSPPLRTSADYWTGQRPVDGDDSHRARRRSTRSPTSQHTRLMRSQSDLRRHSEDSYGISARSRDADDLRDGPYAPQRRASRDSQQSSQSHAYSRRPSHDVYDSSYTPTSRASDDTDRTHPHSRANTFPRATPSRQGSEPNGSSSTSSRAVQRAHTMPADIVRLQHPMSAPLSREDSPAFTEHRELRPTFSPNIVRTPVHYSSPPRSPEDIDNAIRRSQPAPPSRRSSLDNHDFGGVPIRASSMPAQLQQQSGPPSGLLSQISEEPDSMLSPIFLDRSLPEGSGSGSSIFHGRRGPTPHPLALRRSDTMPNEDDDEDEVGGDDRYDSTPRRPYETIGPYPLYASREAAVTPKNRSQPPSRQGSMEPYAAPLPPSRQGSMEPYGPSLPPSRQGSMEPYGPPLPPSRQGSMEPYPPPSPPSPDSPAPPPAHPHYVYNHGNSQSTPHLHQRSATQTPVDSRPYSSRSRPPSPSRSSPYRDDFPSSLAESASFHRQQAGLGLGPAWPSADIPTRSYPYTSDEISPSLSRKPTTAASASAPYDSSTRSYSYRDESPSSSQPAPFSSSSRPNIHTPPQEIRIRSSSSGHDAPTLPHSLSANAAARPQYRDGDSPSHNPYSSRAHPSSASSSPSYQRQSHTGTPPTIRYAQPISFLSRCSQESTSSPTAPRPAVRGGTFRNVRVGLWNRRGDHITQEGFLVKVPPKRAYPSDLADYPEDDFLDHQGTNWKERVADRPQHPDTVPQLNGKPKKTYDEFIKYTLIEGGKH</sequence>
<gene>
    <name evidence="2" type="ORF">BD410DRAFT_94108</name>
</gene>
<feature type="compositionally biased region" description="Basic and acidic residues" evidence="1">
    <location>
        <begin position="238"/>
        <end position="247"/>
    </location>
</feature>
<feature type="compositionally biased region" description="Low complexity" evidence="1">
    <location>
        <begin position="789"/>
        <end position="809"/>
    </location>
</feature>
<feature type="compositionally biased region" description="Low complexity" evidence="1">
    <location>
        <begin position="727"/>
        <end position="741"/>
    </location>
</feature>
<feature type="compositionally biased region" description="Polar residues" evidence="1">
    <location>
        <begin position="528"/>
        <end position="538"/>
    </location>
</feature>
<name>A0A4Y7QAE3_9AGAM</name>
<feature type="compositionally biased region" description="Polar residues" evidence="1">
    <location>
        <begin position="688"/>
        <end position="708"/>
    </location>
</feature>
<feature type="region of interest" description="Disordered" evidence="1">
    <location>
        <begin position="1"/>
        <end position="816"/>
    </location>
</feature>
<feature type="compositionally biased region" description="Basic and acidic residues" evidence="1">
    <location>
        <begin position="497"/>
        <end position="509"/>
    </location>
</feature>
<feature type="compositionally biased region" description="Low complexity" evidence="1">
    <location>
        <begin position="55"/>
        <end position="67"/>
    </location>
</feature>
<feature type="compositionally biased region" description="Acidic residues" evidence="1">
    <location>
        <begin position="486"/>
        <end position="496"/>
    </location>
</feature>
<keyword evidence="3" id="KW-1185">Reference proteome</keyword>
<organism evidence="2 3">
    <name type="scientific">Rickenella mellea</name>
    <dbReference type="NCBI Taxonomy" id="50990"/>
    <lineage>
        <taxon>Eukaryota</taxon>
        <taxon>Fungi</taxon>
        <taxon>Dikarya</taxon>
        <taxon>Basidiomycota</taxon>
        <taxon>Agaricomycotina</taxon>
        <taxon>Agaricomycetes</taxon>
        <taxon>Hymenochaetales</taxon>
        <taxon>Rickenellaceae</taxon>
        <taxon>Rickenella</taxon>
    </lineage>
</organism>
<proteinExistence type="predicted"/>
<dbReference type="Proteomes" id="UP000294933">
    <property type="component" value="Unassembled WGS sequence"/>
</dbReference>
<evidence type="ECO:0000313" key="2">
    <source>
        <dbReference type="EMBL" id="TDL24554.1"/>
    </source>
</evidence>
<evidence type="ECO:0000256" key="1">
    <source>
        <dbReference type="SAM" id="MobiDB-lite"/>
    </source>
</evidence>
<dbReference type="OrthoDB" id="3255291at2759"/>
<reference evidence="2 3" key="1">
    <citation type="submission" date="2018-06" db="EMBL/GenBank/DDBJ databases">
        <title>A transcriptomic atlas of mushroom development highlights an independent origin of complex multicellularity.</title>
        <authorList>
            <consortium name="DOE Joint Genome Institute"/>
            <person name="Krizsan K."/>
            <person name="Almasi E."/>
            <person name="Merenyi Z."/>
            <person name="Sahu N."/>
            <person name="Viragh M."/>
            <person name="Koszo T."/>
            <person name="Mondo S."/>
            <person name="Kiss B."/>
            <person name="Balint B."/>
            <person name="Kues U."/>
            <person name="Barry K."/>
            <person name="Hegedus J.C."/>
            <person name="Henrissat B."/>
            <person name="Johnson J."/>
            <person name="Lipzen A."/>
            <person name="Ohm R."/>
            <person name="Nagy I."/>
            <person name="Pangilinan J."/>
            <person name="Yan J."/>
            <person name="Xiong Y."/>
            <person name="Grigoriev I.V."/>
            <person name="Hibbett D.S."/>
            <person name="Nagy L.G."/>
        </authorList>
    </citation>
    <scope>NUCLEOTIDE SEQUENCE [LARGE SCALE GENOMIC DNA]</scope>
    <source>
        <strain evidence="2 3">SZMC22713</strain>
    </source>
</reference>
<feature type="compositionally biased region" description="Low complexity" evidence="1">
    <location>
        <begin position="153"/>
        <end position="172"/>
    </location>
</feature>
<feature type="compositionally biased region" description="Low complexity" evidence="1">
    <location>
        <begin position="632"/>
        <end position="649"/>
    </location>
</feature>
<protein>
    <submittedName>
        <fullName evidence="2">Uncharacterized protein</fullName>
    </submittedName>
</protein>
<feature type="compositionally biased region" description="Pro residues" evidence="1">
    <location>
        <begin position="587"/>
        <end position="605"/>
    </location>
</feature>
<feature type="compositionally biased region" description="Basic and acidic residues" evidence="1">
    <location>
        <begin position="349"/>
        <end position="363"/>
    </location>
</feature>
<dbReference type="EMBL" id="ML170166">
    <property type="protein sequence ID" value="TDL24554.1"/>
    <property type="molecule type" value="Genomic_DNA"/>
</dbReference>
<accession>A0A4Y7QAE3</accession>
<dbReference type="STRING" id="50990.A0A4Y7QAE3"/>
<evidence type="ECO:0000313" key="3">
    <source>
        <dbReference type="Proteomes" id="UP000294933"/>
    </source>
</evidence>
<feature type="compositionally biased region" description="Pro residues" evidence="1">
    <location>
        <begin position="8"/>
        <end position="20"/>
    </location>
</feature>